<protein>
    <submittedName>
        <fullName evidence="1">Uncharacterized protein</fullName>
    </submittedName>
</protein>
<comment type="caution">
    <text evidence="1">The sequence shown here is derived from an EMBL/GenBank/DDBJ whole genome shotgun (WGS) entry which is preliminary data.</text>
</comment>
<accession>A0AAV7IXN0</accession>
<organism evidence="1 2">
    <name type="scientific">Cotesia glomerata</name>
    <name type="common">Lepidopteran parasitic wasp</name>
    <name type="synonym">Apanteles glomeratus</name>
    <dbReference type="NCBI Taxonomy" id="32391"/>
    <lineage>
        <taxon>Eukaryota</taxon>
        <taxon>Metazoa</taxon>
        <taxon>Ecdysozoa</taxon>
        <taxon>Arthropoda</taxon>
        <taxon>Hexapoda</taxon>
        <taxon>Insecta</taxon>
        <taxon>Pterygota</taxon>
        <taxon>Neoptera</taxon>
        <taxon>Endopterygota</taxon>
        <taxon>Hymenoptera</taxon>
        <taxon>Apocrita</taxon>
        <taxon>Ichneumonoidea</taxon>
        <taxon>Braconidae</taxon>
        <taxon>Microgastrinae</taxon>
        <taxon>Cotesia</taxon>
    </lineage>
</organism>
<dbReference type="Proteomes" id="UP000826195">
    <property type="component" value="Unassembled WGS sequence"/>
</dbReference>
<dbReference type="AlphaFoldDB" id="A0AAV7IXN0"/>
<keyword evidence="2" id="KW-1185">Reference proteome</keyword>
<evidence type="ECO:0000313" key="1">
    <source>
        <dbReference type="EMBL" id="KAH0560144.1"/>
    </source>
</evidence>
<reference evidence="1 2" key="1">
    <citation type="journal article" date="2021" name="J. Hered.">
        <title>A chromosome-level genome assembly of the parasitoid wasp, Cotesia glomerata (Hymenoptera: Braconidae).</title>
        <authorList>
            <person name="Pinto B.J."/>
            <person name="Weis J.J."/>
            <person name="Gamble T."/>
            <person name="Ode P.J."/>
            <person name="Paul R."/>
            <person name="Zaspel J.M."/>
        </authorList>
    </citation>
    <scope>NUCLEOTIDE SEQUENCE [LARGE SCALE GENOMIC DNA]</scope>
    <source>
        <strain evidence="1">CgM1</strain>
    </source>
</reference>
<proteinExistence type="predicted"/>
<evidence type="ECO:0000313" key="2">
    <source>
        <dbReference type="Proteomes" id="UP000826195"/>
    </source>
</evidence>
<sequence length="68" mass="7692">MDKKFITKDTAKYTEKYTWPIVIKISSKILKLHECQEQATWVADALSGAAAQTQISFTNKQISTTNKV</sequence>
<name>A0AAV7IXN0_COTGL</name>
<dbReference type="EMBL" id="JAHXZJ010000374">
    <property type="protein sequence ID" value="KAH0560144.1"/>
    <property type="molecule type" value="Genomic_DNA"/>
</dbReference>
<gene>
    <name evidence="1" type="ORF">KQX54_001905</name>
</gene>